<dbReference type="InterPro" id="IPR051534">
    <property type="entry name" value="CBASS_pafABC_assoc_protein"/>
</dbReference>
<reference evidence="3" key="1">
    <citation type="journal article" date="2019" name="Int. J. Syst. Evol. Microbiol.">
        <title>The Global Catalogue of Microorganisms (GCM) 10K type strain sequencing project: providing services to taxonomists for standard genome sequencing and annotation.</title>
        <authorList>
            <consortium name="The Broad Institute Genomics Platform"/>
            <consortium name="The Broad Institute Genome Sequencing Center for Infectious Disease"/>
            <person name="Wu L."/>
            <person name="Ma J."/>
        </authorList>
    </citation>
    <scope>NUCLEOTIDE SEQUENCE [LARGE SCALE GENOMIC DNA]</scope>
    <source>
        <strain evidence="3">TISTR 1514</strain>
    </source>
</reference>
<sequence length="330" mass="36398">MLKPQHARQNQLLLALMRTTRPLSSNDLFEIVPGYRDDYLRDGRTSALEKRLERDRAELVASGFNIATVPDPEAPEDRARWRFRLENSGQTVGVAELDAAETLLADLASRVWLDADLAENARRGYLKLLPSGEAGAAALPSLPTASVSTHPAFAHLRAALSHGRRVEFDYVNPGKRAPLTRRVDPLRLVLRSGRWLLHAWDLERDDYRTYLLNRISSPVCEIGDVDAAHTPDPNFEANLDELAAKTSVTVRVRPGSEAEARMRARGGEPADENEFVVHDWDSGLLADELAGLAHEATVTTPAETRRAVIDRLELALESHRGIGATGGDEA</sequence>
<keyword evidence="3" id="KW-1185">Reference proteome</keyword>
<proteinExistence type="predicted"/>
<dbReference type="InterPro" id="IPR026881">
    <property type="entry name" value="WYL_dom"/>
</dbReference>
<organism evidence="2 3">
    <name type="scientific">Gulosibacter faecalis</name>
    <dbReference type="NCBI Taxonomy" id="272240"/>
    <lineage>
        <taxon>Bacteria</taxon>
        <taxon>Bacillati</taxon>
        <taxon>Actinomycetota</taxon>
        <taxon>Actinomycetes</taxon>
        <taxon>Micrococcales</taxon>
        <taxon>Microbacteriaceae</taxon>
        <taxon>Gulosibacter</taxon>
    </lineage>
</organism>
<dbReference type="PANTHER" id="PTHR34580:SF3">
    <property type="entry name" value="PROTEIN PAFB"/>
    <property type="match status" value="1"/>
</dbReference>
<feature type="domain" description="WYL" evidence="1">
    <location>
        <begin position="152"/>
        <end position="217"/>
    </location>
</feature>
<protein>
    <submittedName>
        <fullName evidence="2">Helix-turn-helix transcriptional regulator</fullName>
    </submittedName>
</protein>
<dbReference type="EMBL" id="JBHUNE010000006">
    <property type="protein sequence ID" value="MFD2758651.1"/>
    <property type="molecule type" value="Genomic_DNA"/>
</dbReference>
<dbReference type="RefSeq" id="WP_154651494.1">
    <property type="nucleotide sequence ID" value="NZ_JBHUNE010000006.1"/>
</dbReference>
<dbReference type="Proteomes" id="UP001597492">
    <property type="component" value="Unassembled WGS sequence"/>
</dbReference>
<dbReference type="PROSITE" id="PS52050">
    <property type="entry name" value="WYL"/>
    <property type="match status" value="1"/>
</dbReference>
<dbReference type="PANTHER" id="PTHR34580">
    <property type="match status" value="1"/>
</dbReference>
<evidence type="ECO:0000313" key="3">
    <source>
        <dbReference type="Proteomes" id="UP001597492"/>
    </source>
</evidence>
<dbReference type="Pfam" id="PF13280">
    <property type="entry name" value="WYL"/>
    <property type="match status" value="1"/>
</dbReference>
<name>A0ABW5UYQ0_9MICO</name>
<comment type="caution">
    <text evidence="2">The sequence shown here is derived from an EMBL/GenBank/DDBJ whole genome shotgun (WGS) entry which is preliminary data.</text>
</comment>
<accession>A0ABW5UYQ0</accession>
<gene>
    <name evidence="2" type="ORF">ACFSW7_09710</name>
</gene>
<evidence type="ECO:0000259" key="1">
    <source>
        <dbReference type="Pfam" id="PF13280"/>
    </source>
</evidence>
<evidence type="ECO:0000313" key="2">
    <source>
        <dbReference type="EMBL" id="MFD2758651.1"/>
    </source>
</evidence>